<name>A0A0F9FIQ8_9ZZZZ</name>
<dbReference type="EMBL" id="LAZR01023487">
    <property type="protein sequence ID" value="KKL78346.1"/>
    <property type="molecule type" value="Genomic_DNA"/>
</dbReference>
<dbReference type="PANTHER" id="PTHR30244:SF34">
    <property type="entry name" value="DTDP-4-AMINO-4,6-DIDEOXYGALACTOSE TRANSAMINASE"/>
    <property type="match status" value="1"/>
</dbReference>
<dbReference type="AlphaFoldDB" id="A0A0F9FIQ8"/>
<accession>A0A0F9FIQ8</accession>
<dbReference type="Pfam" id="PF01041">
    <property type="entry name" value="DegT_DnrJ_EryC1"/>
    <property type="match status" value="1"/>
</dbReference>
<dbReference type="SUPFAM" id="SSF53383">
    <property type="entry name" value="PLP-dependent transferases"/>
    <property type="match status" value="1"/>
</dbReference>
<feature type="non-terminal residue" evidence="1">
    <location>
        <position position="1"/>
    </location>
</feature>
<proteinExistence type="predicted"/>
<evidence type="ECO:0000313" key="1">
    <source>
        <dbReference type="EMBL" id="KKL78346.1"/>
    </source>
</evidence>
<reference evidence="1" key="1">
    <citation type="journal article" date="2015" name="Nature">
        <title>Complex archaea that bridge the gap between prokaryotes and eukaryotes.</title>
        <authorList>
            <person name="Spang A."/>
            <person name="Saw J.H."/>
            <person name="Jorgensen S.L."/>
            <person name="Zaremba-Niedzwiedzka K."/>
            <person name="Martijn J."/>
            <person name="Lind A.E."/>
            <person name="van Eijk R."/>
            <person name="Schleper C."/>
            <person name="Guy L."/>
            <person name="Ettema T.J."/>
        </authorList>
    </citation>
    <scope>NUCLEOTIDE SEQUENCE</scope>
</reference>
<dbReference type="PANTHER" id="PTHR30244">
    <property type="entry name" value="TRANSAMINASE"/>
    <property type="match status" value="1"/>
</dbReference>
<dbReference type="InterPro" id="IPR015424">
    <property type="entry name" value="PyrdxlP-dep_Trfase"/>
</dbReference>
<comment type="caution">
    <text evidence="1">The sequence shown here is derived from an EMBL/GenBank/DDBJ whole genome shotgun (WGS) entry which is preliminary data.</text>
</comment>
<dbReference type="InterPro" id="IPR015422">
    <property type="entry name" value="PyrdxlP-dep_Trfase_small"/>
</dbReference>
<dbReference type="GO" id="GO:0030170">
    <property type="term" value="F:pyridoxal phosphate binding"/>
    <property type="evidence" value="ECO:0007669"/>
    <property type="project" value="TreeGrafter"/>
</dbReference>
<organism evidence="1">
    <name type="scientific">marine sediment metagenome</name>
    <dbReference type="NCBI Taxonomy" id="412755"/>
    <lineage>
        <taxon>unclassified sequences</taxon>
        <taxon>metagenomes</taxon>
        <taxon>ecological metagenomes</taxon>
    </lineage>
</organism>
<protein>
    <recommendedName>
        <fullName evidence="2">UDP-4-amino-4, 6-dideoxy-N-acetyl-beta-L-altrosamine transaminase</fullName>
    </recommendedName>
</protein>
<sequence>ELEEVKSAYHLYVIQLKTADRRKVFEKLRALNIGVMVHYIPVYRHPFYRDMFYNKPEHYPVTEQYYERALTLPLYPSISDGDVEYVIKSVKESI</sequence>
<gene>
    <name evidence="1" type="ORF">LCGC14_2025790</name>
</gene>
<dbReference type="InterPro" id="IPR000653">
    <property type="entry name" value="DegT/StrS_aminotransferase"/>
</dbReference>
<dbReference type="GO" id="GO:0008483">
    <property type="term" value="F:transaminase activity"/>
    <property type="evidence" value="ECO:0007669"/>
    <property type="project" value="TreeGrafter"/>
</dbReference>
<evidence type="ECO:0008006" key="2">
    <source>
        <dbReference type="Google" id="ProtNLM"/>
    </source>
</evidence>
<dbReference type="Gene3D" id="3.90.1150.10">
    <property type="entry name" value="Aspartate Aminotransferase, domain 1"/>
    <property type="match status" value="1"/>
</dbReference>
<dbReference type="GO" id="GO:0000271">
    <property type="term" value="P:polysaccharide biosynthetic process"/>
    <property type="evidence" value="ECO:0007669"/>
    <property type="project" value="TreeGrafter"/>
</dbReference>